<accession>A0A9P8NYY4</accession>
<comment type="caution">
    <text evidence="1">The sequence shown here is derived from an EMBL/GenBank/DDBJ whole genome shotgun (WGS) entry which is preliminary data.</text>
</comment>
<dbReference type="GeneID" id="70238207"/>
<name>A0A9P8NYY4_9ASCO</name>
<organism evidence="1 2">
    <name type="scientific">Ogataea philodendri</name>
    <dbReference type="NCBI Taxonomy" id="1378263"/>
    <lineage>
        <taxon>Eukaryota</taxon>
        <taxon>Fungi</taxon>
        <taxon>Dikarya</taxon>
        <taxon>Ascomycota</taxon>
        <taxon>Saccharomycotina</taxon>
        <taxon>Pichiomycetes</taxon>
        <taxon>Pichiales</taxon>
        <taxon>Pichiaceae</taxon>
        <taxon>Ogataea</taxon>
    </lineage>
</organism>
<proteinExistence type="predicted"/>
<sequence length="74" mass="7944">MKSSRSDSSSDSELELDETFVSVSLAILERSSIASWSESSDSVGLLLRFRLGSPVTSGTGRSLPLEAESDMFVI</sequence>
<dbReference type="Proteomes" id="UP000769157">
    <property type="component" value="Unassembled WGS sequence"/>
</dbReference>
<reference evidence="1" key="1">
    <citation type="journal article" date="2021" name="Open Biol.">
        <title>Shared evolutionary footprints suggest mitochondrial oxidative damage underlies multiple complex I losses in fungi.</title>
        <authorList>
            <person name="Schikora-Tamarit M.A."/>
            <person name="Marcet-Houben M."/>
            <person name="Nosek J."/>
            <person name="Gabaldon T."/>
        </authorList>
    </citation>
    <scope>NUCLEOTIDE SEQUENCE</scope>
    <source>
        <strain evidence="1">CBS6075</strain>
    </source>
</reference>
<dbReference type="EMBL" id="JAEUBE010000414">
    <property type="protein sequence ID" value="KAH3662062.1"/>
    <property type="molecule type" value="Genomic_DNA"/>
</dbReference>
<gene>
    <name evidence="1" type="ORF">OGAPHI_006243</name>
</gene>
<evidence type="ECO:0000313" key="1">
    <source>
        <dbReference type="EMBL" id="KAH3662062.1"/>
    </source>
</evidence>
<reference evidence="1" key="2">
    <citation type="submission" date="2021-01" db="EMBL/GenBank/DDBJ databases">
        <authorList>
            <person name="Schikora-Tamarit M.A."/>
        </authorList>
    </citation>
    <scope>NUCLEOTIDE SEQUENCE</scope>
    <source>
        <strain evidence="1">CBS6075</strain>
    </source>
</reference>
<dbReference type="AlphaFoldDB" id="A0A9P8NYY4"/>
<dbReference type="RefSeq" id="XP_046059166.1">
    <property type="nucleotide sequence ID" value="XM_046207510.1"/>
</dbReference>
<protein>
    <submittedName>
        <fullName evidence="1">Uncharacterized protein</fullName>
    </submittedName>
</protein>
<evidence type="ECO:0000313" key="2">
    <source>
        <dbReference type="Proteomes" id="UP000769157"/>
    </source>
</evidence>
<keyword evidence="2" id="KW-1185">Reference proteome</keyword>